<dbReference type="PANTHER" id="PTHR42720">
    <property type="entry name" value="GLYCEROL-3-PHOSPHATE DEHYDROGENASE"/>
    <property type="match status" value="1"/>
</dbReference>
<proteinExistence type="predicted"/>
<evidence type="ECO:0000313" key="4">
    <source>
        <dbReference type="EMBL" id="MSS43990.1"/>
    </source>
</evidence>
<dbReference type="InterPro" id="IPR041854">
    <property type="entry name" value="BFD-like_2Fe2S-bd_dom_sf"/>
</dbReference>
<dbReference type="EMBL" id="VULR01000014">
    <property type="protein sequence ID" value="MSS43990.1"/>
    <property type="molecule type" value="Genomic_DNA"/>
</dbReference>
<dbReference type="InterPro" id="IPR007419">
    <property type="entry name" value="BFD-like_2Fe2S-bd_dom"/>
</dbReference>
<dbReference type="InterPro" id="IPR006076">
    <property type="entry name" value="FAD-dep_OxRdtase"/>
</dbReference>
<dbReference type="RefSeq" id="WP_154484666.1">
    <property type="nucleotide sequence ID" value="NZ_JAJBNW010000008.1"/>
</dbReference>
<evidence type="ECO:0000313" key="3">
    <source>
        <dbReference type="EMBL" id="MCG4564145.1"/>
    </source>
</evidence>
<dbReference type="Proteomes" id="UP000462760">
    <property type="component" value="Unassembled WGS sequence"/>
</dbReference>
<dbReference type="AlphaFoldDB" id="A0A844FJ50"/>
<keyword evidence="6" id="KW-1185">Reference proteome</keyword>
<dbReference type="Pfam" id="PF01266">
    <property type="entry name" value="DAO"/>
    <property type="match status" value="1"/>
</dbReference>
<gene>
    <name evidence="4" type="ORF">FYJ27_09665</name>
    <name evidence="3" type="ORF">L0P62_01675</name>
</gene>
<dbReference type="EMBL" id="JAKNID010000003">
    <property type="protein sequence ID" value="MCG4564145.1"/>
    <property type="molecule type" value="Genomic_DNA"/>
</dbReference>
<accession>A0A844FJ50</accession>
<dbReference type="PANTHER" id="PTHR42720:SF1">
    <property type="entry name" value="GLYCEROL 3-PHOSPHATE OXIDASE"/>
    <property type="match status" value="1"/>
</dbReference>
<evidence type="ECO:0000259" key="1">
    <source>
        <dbReference type="Pfam" id="PF01266"/>
    </source>
</evidence>
<comment type="caution">
    <text evidence="4">The sequence shown here is derived from an EMBL/GenBank/DDBJ whole genome shotgun (WGS) entry which is preliminary data.</text>
</comment>
<dbReference type="InterPro" id="IPR052745">
    <property type="entry name" value="G3P_Oxidase/Oxidoreductase"/>
</dbReference>
<dbReference type="Gene3D" id="1.10.10.1100">
    <property type="entry name" value="BFD-like [2Fe-2S]-binding domain"/>
    <property type="match status" value="1"/>
</dbReference>
<protein>
    <submittedName>
        <fullName evidence="4">NAD(P)/FAD-dependent oxidoreductase</fullName>
    </submittedName>
</protein>
<dbReference type="Proteomes" id="UP001108123">
    <property type="component" value="Unassembled WGS sequence"/>
</dbReference>
<organism evidence="4 5">
    <name type="scientific">Anaerosalibacter bizertensis</name>
    <dbReference type="NCBI Taxonomy" id="932217"/>
    <lineage>
        <taxon>Bacteria</taxon>
        <taxon>Bacillati</taxon>
        <taxon>Bacillota</taxon>
        <taxon>Tissierellia</taxon>
        <taxon>Tissierellales</taxon>
        <taxon>Sporanaerobacteraceae</taxon>
        <taxon>Anaerosalibacter</taxon>
    </lineage>
</organism>
<dbReference type="SUPFAM" id="SSF51905">
    <property type="entry name" value="FAD/NAD(P)-binding domain"/>
    <property type="match status" value="1"/>
</dbReference>
<dbReference type="OrthoDB" id="9801699at2"/>
<evidence type="ECO:0000313" key="5">
    <source>
        <dbReference type="Proteomes" id="UP000462760"/>
    </source>
</evidence>
<reference evidence="3" key="2">
    <citation type="submission" date="2022-01" db="EMBL/GenBank/DDBJ databases">
        <title>Collection of gut derived symbiotic bacterial strains cultured from healthy donors.</title>
        <authorList>
            <person name="Lin H."/>
            <person name="Kohout C."/>
            <person name="Waligurski E."/>
            <person name="Pamer E.G."/>
        </authorList>
    </citation>
    <scope>NUCLEOTIDE SEQUENCE</scope>
    <source>
        <strain evidence="3">MSK.14.39</strain>
    </source>
</reference>
<dbReference type="CDD" id="cd19946">
    <property type="entry name" value="GlpA-like_Fer2_BFD-like"/>
    <property type="match status" value="1"/>
</dbReference>
<dbReference type="InterPro" id="IPR036188">
    <property type="entry name" value="FAD/NAD-bd_sf"/>
</dbReference>
<evidence type="ECO:0000259" key="2">
    <source>
        <dbReference type="Pfam" id="PF04324"/>
    </source>
</evidence>
<dbReference type="Gene3D" id="3.30.9.10">
    <property type="entry name" value="D-Amino Acid Oxidase, subunit A, domain 2"/>
    <property type="match status" value="1"/>
</dbReference>
<sequence length="483" mass="53000">MYDVAIIGAGITGTFIARELSRYELDIVILEKDNDISSGATKANTGIVHAGYDAKPNTKMAYFNVKGNPMFDKVCEELDVPFKRNGSLVVGFSEEDMETIEELYERGVKNGVPKLEIIDREKIKELEPNIGKDVVGALYAPTAGIISPWELAIALAENAMDNGAELYLNNEVKNIETTDSGYRIKTSEREIEAKYVINCAGVYADEISQMVGDSSFKITPRSGQYYLLDKAAGEMINTVIFQCPRKFGKGVVVSPTAHGNIIVGPDNEVVPNKEATETTGYRLRMVRETAQKSVEGIPFNKNITNFTGVRAEPDTGDFIIEESKVAKGFINVGGIKSPGLTSSPAIAEYVTGMVKDIAGGLEDKEDFNPKRKKVIRFAELSNEEKAELIKKDPSYGRIICRCETVTEGEIIDCINRNAGATTVDGVKRRTRAGFGRCQGGFCMPRVMEILARELNKDVTDIVKDGTDSYILTGETKEIENGEE</sequence>
<feature type="domain" description="BFD-like [2Fe-2S]-binding" evidence="2">
    <location>
        <begin position="398"/>
        <end position="452"/>
    </location>
</feature>
<feature type="domain" description="FAD dependent oxidoreductase" evidence="1">
    <location>
        <begin position="3"/>
        <end position="351"/>
    </location>
</feature>
<name>A0A844FJ50_9FIRM</name>
<dbReference type="Gene3D" id="3.50.50.60">
    <property type="entry name" value="FAD/NAD(P)-binding domain"/>
    <property type="match status" value="1"/>
</dbReference>
<dbReference type="Pfam" id="PF04324">
    <property type="entry name" value="Fer2_BFD"/>
    <property type="match status" value="1"/>
</dbReference>
<reference evidence="4 5" key="1">
    <citation type="submission" date="2019-08" db="EMBL/GenBank/DDBJ databases">
        <title>In-depth cultivation of the pig gut microbiome towards novel bacterial diversity and tailored functional studies.</title>
        <authorList>
            <person name="Wylensek D."/>
            <person name="Hitch T.C.A."/>
            <person name="Clavel T."/>
        </authorList>
    </citation>
    <scope>NUCLEOTIDE SEQUENCE [LARGE SCALE GENOMIC DNA]</scope>
    <source>
        <strain evidence="4 5">Med78-601-WT-4W-RMD-3</strain>
    </source>
</reference>
<evidence type="ECO:0000313" key="6">
    <source>
        <dbReference type="Proteomes" id="UP001108123"/>
    </source>
</evidence>